<accession>A0A9W6SRF6</accession>
<dbReference type="AlphaFoldDB" id="A0A9W6SRF6"/>
<evidence type="ECO:0000256" key="2">
    <source>
        <dbReference type="SAM" id="SignalP"/>
    </source>
</evidence>
<keyword evidence="4" id="KW-1185">Reference proteome</keyword>
<evidence type="ECO:0000313" key="3">
    <source>
        <dbReference type="EMBL" id="GLZ81580.1"/>
    </source>
</evidence>
<feature type="compositionally biased region" description="Low complexity" evidence="1">
    <location>
        <begin position="390"/>
        <end position="400"/>
    </location>
</feature>
<keyword evidence="2" id="KW-0732">Signal</keyword>
<organism evidence="3 4">
    <name type="scientific">Actinorhabdospora filicis</name>
    <dbReference type="NCBI Taxonomy" id="1785913"/>
    <lineage>
        <taxon>Bacteria</taxon>
        <taxon>Bacillati</taxon>
        <taxon>Actinomycetota</taxon>
        <taxon>Actinomycetes</taxon>
        <taxon>Micromonosporales</taxon>
        <taxon>Micromonosporaceae</taxon>
        <taxon>Actinorhabdospora</taxon>
    </lineage>
</organism>
<reference evidence="3" key="1">
    <citation type="submission" date="2023-03" db="EMBL/GenBank/DDBJ databases">
        <title>Actinorhabdospora filicis NBRC 111898.</title>
        <authorList>
            <person name="Ichikawa N."/>
            <person name="Sato H."/>
            <person name="Tonouchi N."/>
        </authorList>
    </citation>
    <scope>NUCLEOTIDE SEQUENCE</scope>
    <source>
        <strain evidence="3">NBRC 111898</strain>
    </source>
</reference>
<protein>
    <recommendedName>
        <fullName evidence="5">Exo-alpha-sialidase</fullName>
    </recommendedName>
</protein>
<sequence>MRIRGTAALLTLALLLSACAKPGTTGASAEAPGGTLGFVKHPGAVDFPGAHDYVPPSKGIQKLFPYGPCVLGFGLYSTGYTRVGAMWTGGTGCESLTLAERPANPPHDGPKPIELGTPFGARRDVVDLGDGALLGIGETSLDRRAADGTVTVLGEGVEIYPGKGDAEGSTGFSDLFAEGDLVLIAGRVDWRGRLWRSTDGGRTLAEVTVPGDTSPNLHIIRAGGRLVAVDPWAATALVSTDDGATWTPEAVTGVPPNGYNRSPFIVLEREGGFLAVASRGSEDGGEQAPVVFTSEDGLNWSDTGAAMEGEGSVLDATLDADGRLVIVGNTGSAKEQCGVVWAETFQGWRRGDLGCQAYPARVVTTLADGRVLIAGNTDLWIRQSGPPEPRGSGESSPAAV</sequence>
<dbReference type="SUPFAM" id="SSF50939">
    <property type="entry name" value="Sialidases"/>
    <property type="match status" value="1"/>
</dbReference>
<proteinExistence type="predicted"/>
<dbReference type="InterPro" id="IPR036278">
    <property type="entry name" value="Sialidase_sf"/>
</dbReference>
<dbReference type="CDD" id="cd15482">
    <property type="entry name" value="Sialidase_non-viral"/>
    <property type="match status" value="1"/>
</dbReference>
<feature type="chain" id="PRO_5040938741" description="Exo-alpha-sialidase" evidence="2">
    <location>
        <begin position="21"/>
        <end position="400"/>
    </location>
</feature>
<feature type="region of interest" description="Disordered" evidence="1">
    <location>
        <begin position="380"/>
        <end position="400"/>
    </location>
</feature>
<dbReference type="PROSITE" id="PS51257">
    <property type="entry name" value="PROKAR_LIPOPROTEIN"/>
    <property type="match status" value="1"/>
</dbReference>
<feature type="signal peptide" evidence="2">
    <location>
        <begin position="1"/>
        <end position="20"/>
    </location>
</feature>
<evidence type="ECO:0000256" key="1">
    <source>
        <dbReference type="SAM" id="MobiDB-lite"/>
    </source>
</evidence>
<dbReference type="Gene3D" id="2.120.10.10">
    <property type="match status" value="1"/>
</dbReference>
<dbReference type="Proteomes" id="UP001165079">
    <property type="component" value="Unassembled WGS sequence"/>
</dbReference>
<evidence type="ECO:0000313" key="4">
    <source>
        <dbReference type="Proteomes" id="UP001165079"/>
    </source>
</evidence>
<name>A0A9W6SRF6_9ACTN</name>
<gene>
    <name evidence="3" type="ORF">Afil01_63870</name>
</gene>
<dbReference type="EMBL" id="BSTX01000006">
    <property type="protein sequence ID" value="GLZ81580.1"/>
    <property type="molecule type" value="Genomic_DNA"/>
</dbReference>
<comment type="caution">
    <text evidence="3">The sequence shown here is derived from an EMBL/GenBank/DDBJ whole genome shotgun (WGS) entry which is preliminary data.</text>
</comment>
<evidence type="ECO:0008006" key="5">
    <source>
        <dbReference type="Google" id="ProtNLM"/>
    </source>
</evidence>